<dbReference type="Gene3D" id="1.10.630.10">
    <property type="entry name" value="Cytochrome P450"/>
    <property type="match status" value="1"/>
</dbReference>
<comment type="caution">
    <text evidence="9">The sequence shown here is derived from an EMBL/GenBank/DDBJ whole genome shotgun (WGS) entry which is preliminary data.</text>
</comment>
<dbReference type="EMBL" id="MSFM01000008">
    <property type="protein sequence ID" value="PKY03226.1"/>
    <property type="molecule type" value="Genomic_DNA"/>
</dbReference>
<dbReference type="GO" id="GO:0004497">
    <property type="term" value="F:monooxygenase activity"/>
    <property type="evidence" value="ECO:0007669"/>
    <property type="project" value="UniProtKB-KW"/>
</dbReference>
<evidence type="ECO:0000256" key="8">
    <source>
        <dbReference type="PIRSR" id="PIRSR602401-1"/>
    </source>
</evidence>
<dbReference type="GO" id="GO:0016705">
    <property type="term" value="F:oxidoreductase activity, acting on paired donors, with incorporation or reduction of molecular oxygen"/>
    <property type="evidence" value="ECO:0007669"/>
    <property type="project" value="InterPro"/>
</dbReference>
<keyword evidence="6 8" id="KW-0408">Iron</keyword>
<evidence type="ECO:0000313" key="10">
    <source>
        <dbReference type="Proteomes" id="UP000234254"/>
    </source>
</evidence>
<evidence type="ECO:0000256" key="3">
    <source>
        <dbReference type="ARBA" id="ARBA00022617"/>
    </source>
</evidence>
<dbReference type="InterPro" id="IPR002401">
    <property type="entry name" value="Cyt_P450_E_grp-I"/>
</dbReference>
<dbReference type="PRINTS" id="PR00463">
    <property type="entry name" value="EP450I"/>
</dbReference>
<keyword evidence="10" id="KW-1185">Reference proteome</keyword>
<dbReference type="Proteomes" id="UP000234254">
    <property type="component" value="Unassembled WGS sequence"/>
</dbReference>
<dbReference type="OrthoDB" id="1470350at2759"/>
<evidence type="ECO:0000256" key="2">
    <source>
        <dbReference type="ARBA" id="ARBA00010617"/>
    </source>
</evidence>
<dbReference type="SUPFAM" id="SSF48264">
    <property type="entry name" value="Cytochrome P450"/>
    <property type="match status" value="1"/>
</dbReference>
<dbReference type="InterPro" id="IPR001128">
    <property type="entry name" value="Cyt_P450"/>
</dbReference>
<evidence type="ECO:0000256" key="4">
    <source>
        <dbReference type="ARBA" id="ARBA00022723"/>
    </source>
</evidence>
<dbReference type="GO" id="GO:0020037">
    <property type="term" value="F:heme binding"/>
    <property type="evidence" value="ECO:0007669"/>
    <property type="project" value="InterPro"/>
</dbReference>
<dbReference type="GeneID" id="36545756"/>
<dbReference type="AlphaFoldDB" id="A0A2I1D034"/>
<dbReference type="PRINTS" id="PR00385">
    <property type="entry name" value="P450"/>
</dbReference>
<evidence type="ECO:0000256" key="7">
    <source>
        <dbReference type="ARBA" id="ARBA00023033"/>
    </source>
</evidence>
<proteinExistence type="inferred from homology"/>
<feature type="binding site" description="axial binding residue" evidence="8">
    <location>
        <position position="439"/>
    </location>
    <ligand>
        <name>heme</name>
        <dbReference type="ChEBI" id="CHEBI:30413"/>
    </ligand>
    <ligandPart>
        <name>Fe</name>
        <dbReference type="ChEBI" id="CHEBI:18248"/>
    </ligandPart>
</feature>
<dbReference type="CDD" id="cd11058">
    <property type="entry name" value="CYP60B-like"/>
    <property type="match status" value="1"/>
</dbReference>
<accession>A0A2I1D034</accession>
<dbReference type="RefSeq" id="XP_024691820.1">
    <property type="nucleotide sequence ID" value="XM_024838232.1"/>
</dbReference>
<keyword evidence="3 8" id="KW-0349">Heme</keyword>
<reference evidence="9" key="1">
    <citation type="submission" date="2016-12" db="EMBL/GenBank/DDBJ databases">
        <title>The genomes of Aspergillus section Nigri reveals drivers in fungal speciation.</title>
        <authorList>
            <consortium name="DOE Joint Genome Institute"/>
            <person name="Vesth T.C."/>
            <person name="Nybo J."/>
            <person name="Theobald S."/>
            <person name="Brandl J."/>
            <person name="Frisvad J.C."/>
            <person name="Nielsen K.F."/>
            <person name="Lyhne E.K."/>
            <person name="Kogle M.E."/>
            <person name="Kuo A."/>
            <person name="Riley R."/>
            <person name="Clum A."/>
            <person name="Nolan M."/>
            <person name="Lipzen A."/>
            <person name="Salamov A."/>
            <person name="Henrissat B."/>
            <person name="Wiebenga A."/>
            <person name="De vries R.P."/>
            <person name="Grigoriev I.V."/>
            <person name="Mortensen U.H."/>
            <person name="Andersen M.R."/>
            <person name="Baker S.E."/>
        </authorList>
    </citation>
    <scope>NUCLEOTIDE SEQUENCE</scope>
    <source>
        <strain evidence="9">IBT 28561</strain>
    </source>
</reference>
<sequence length="498" mass="56902">MITIWSAIVLLMGACLLHRVGLILYRIFFHPLAHFPGPKLYAASYLPYLYQNKITGTLAKDMLHMHERYGPIVRISPTQLAIEGSIGWPEVFSRRPNVPEFEKIPTFYGARDGIGILPAQHDDHRRQRRLMAYAFSAGALSEQEFHLAHYTDLLIQQLRKQTASGSPVDITRWLNYLTIDIISELAFADSFSCLDRTDFHPLATMIFNSMRASARLSFFQHYPLLRPLALLFNRDMHTRRQYYVMARAKAEKRIAQGVDHPRRDFMAYVLGNSKDGSRGMSHDEMVANARTLIGAGSHTTASALAAFVFYLTQTSDVYARLASEIRSAFTSQDEITIKATAALPFLHACLVETLRIHPPLAETPPRISPGWVVNDRYIPKGTPISIFQWATTHSPHNFTDPDLFAPQRWLPADDPLYDARYADDNREASNPFTTGPRDCLGKYLAYAEMRMVVSRLLWNFDIELVDGQMDWADRQRVYIVYEKGELLVRLKPYLRDAE</sequence>
<comment type="cofactor">
    <cofactor evidence="1 8">
        <name>heme</name>
        <dbReference type="ChEBI" id="CHEBI:30413"/>
    </cofactor>
</comment>
<dbReference type="InterPro" id="IPR050121">
    <property type="entry name" value="Cytochrome_P450_monoxygenase"/>
</dbReference>
<dbReference type="GO" id="GO:0005506">
    <property type="term" value="F:iron ion binding"/>
    <property type="evidence" value="ECO:0007669"/>
    <property type="project" value="InterPro"/>
</dbReference>
<keyword evidence="4 8" id="KW-0479">Metal-binding</keyword>
<keyword evidence="5" id="KW-0560">Oxidoreductase</keyword>
<keyword evidence="7" id="KW-0503">Monooxygenase</keyword>
<dbReference type="Pfam" id="PF00067">
    <property type="entry name" value="p450"/>
    <property type="match status" value="1"/>
</dbReference>
<gene>
    <name evidence="9" type="ORF">P168DRAFT_298043</name>
</gene>
<evidence type="ECO:0000256" key="1">
    <source>
        <dbReference type="ARBA" id="ARBA00001971"/>
    </source>
</evidence>
<organism evidence="9 10">
    <name type="scientific">Aspergillus campestris (strain IBT 28561)</name>
    <dbReference type="NCBI Taxonomy" id="1392248"/>
    <lineage>
        <taxon>Eukaryota</taxon>
        <taxon>Fungi</taxon>
        <taxon>Dikarya</taxon>
        <taxon>Ascomycota</taxon>
        <taxon>Pezizomycotina</taxon>
        <taxon>Eurotiomycetes</taxon>
        <taxon>Eurotiomycetidae</taxon>
        <taxon>Eurotiales</taxon>
        <taxon>Aspergillaceae</taxon>
        <taxon>Aspergillus</taxon>
        <taxon>Aspergillus subgen. Circumdati</taxon>
    </lineage>
</organism>
<protein>
    <submittedName>
        <fullName evidence="9">Isotrichodermin C-15 hydroxylase</fullName>
    </submittedName>
</protein>
<evidence type="ECO:0000256" key="6">
    <source>
        <dbReference type="ARBA" id="ARBA00023004"/>
    </source>
</evidence>
<dbReference type="VEuPathDB" id="FungiDB:P168DRAFT_298043"/>
<dbReference type="PANTHER" id="PTHR24305">
    <property type="entry name" value="CYTOCHROME P450"/>
    <property type="match status" value="1"/>
</dbReference>
<evidence type="ECO:0000313" key="9">
    <source>
        <dbReference type="EMBL" id="PKY03226.1"/>
    </source>
</evidence>
<evidence type="ECO:0000256" key="5">
    <source>
        <dbReference type="ARBA" id="ARBA00023002"/>
    </source>
</evidence>
<name>A0A2I1D034_ASPC2</name>
<dbReference type="PANTHER" id="PTHR24305:SF210">
    <property type="entry name" value="CYTOCHROME P450 MONOOXYGENASE ASQL-RELATED"/>
    <property type="match status" value="1"/>
</dbReference>
<dbReference type="InterPro" id="IPR036396">
    <property type="entry name" value="Cyt_P450_sf"/>
</dbReference>
<comment type="similarity">
    <text evidence="2">Belongs to the cytochrome P450 family.</text>
</comment>